<sequence length="312" mass="35204">MHKLLEDKASMRYGAEMMVMSRNVRMADGSLLSMELWDTWSEEEQKGYITQFLQQRWEKMSAAEKEAEARRMPQDCFKCGVRNSYGADDTVAMGPCPLVGYTRLICETCALKEAKLSAQPSSMVLNVRPHPEYNWDPTEGAAVRLHGIRSRDELNGRTGKLLKEFGARWAVRLDDSSETIKLKPSNFTPAVNLTFKLPPDGSTTVRELRDMVREKIGKRYMPQQISLWRHGQRLEVEDFDAKWSVRDTLLRDHGLDANVADPTSLVIEVLVADALQENEDLRSEPDDEPDINLADLDLVAKADASSEGGTVV</sequence>
<reference evidence="1 2" key="1">
    <citation type="journal article" date="2024" name="Science">
        <title>Giant polyketide synthase enzymes in the biosynthesis of giant marine polyether toxins.</title>
        <authorList>
            <person name="Fallon T.R."/>
            <person name="Shende V.V."/>
            <person name="Wierzbicki I.H."/>
            <person name="Pendleton A.L."/>
            <person name="Watervoot N.F."/>
            <person name="Auber R.P."/>
            <person name="Gonzalez D.J."/>
            <person name="Wisecaver J.H."/>
            <person name="Moore B.S."/>
        </authorList>
    </citation>
    <scope>NUCLEOTIDE SEQUENCE [LARGE SCALE GENOMIC DNA]</scope>
    <source>
        <strain evidence="1 2">12B1</strain>
    </source>
</reference>
<protein>
    <recommendedName>
        <fullName evidence="3">Ubiquitin-like domain-containing protein</fullName>
    </recommendedName>
</protein>
<proteinExistence type="predicted"/>
<evidence type="ECO:0008006" key="3">
    <source>
        <dbReference type="Google" id="ProtNLM"/>
    </source>
</evidence>
<dbReference type="AlphaFoldDB" id="A0AB34K255"/>
<accession>A0AB34K255</accession>
<dbReference type="EMBL" id="JBGBPQ010000003">
    <property type="protein sequence ID" value="KAL1526981.1"/>
    <property type="molecule type" value="Genomic_DNA"/>
</dbReference>
<keyword evidence="2" id="KW-1185">Reference proteome</keyword>
<gene>
    <name evidence="1" type="ORF">AB1Y20_015670</name>
</gene>
<name>A0AB34K255_PRYPA</name>
<comment type="caution">
    <text evidence="1">The sequence shown here is derived from an EMBL/GenBank/DDBJ whole genome shotgun (WGS) entry which is preliminary data.</text>
</comment>
<organism evidence="1 2">
    <name type="scientific">Prymnesium parvum</name>
    <name type="common">Toxic golden alga</name>
    <dbReference type="NCBI Taxonomy" id="97485"/>
    <lineage>
        <taxon>Eukaryota</taxon>
        <taxon>Haptista</taxon>
        <taxon>Haptophyta</taxon>
        <taxon>Prymnesiophyceae</taxon>
        <taxon>Prymnesiales</taxon>
        <taxon>Prymnesiaceae</taxon>
        <taxon>Prymnesium</taxon>
    </lineage>
</organism>
<evidence type="ECO:0000313" key="1">
    <source>
        <dbReference type="EMBL" id="KAL1526981.1"/>
    </source>
</evidence>
<dbReference type="Proteomes" id="UP001515480">
    <property type="component" value="Unassembled WGS sequence"/>
</dbReference>
<evidence type="ECO:0000313" key="2">
    <source>
        <dbReference type="Proteomes" id="UP001515480"/>
    </source>
</evidence>